<accession>A0A7S9RDT1</accession>
<keyword evidence="1" id="KW-0175">Coiled coil</keyword>
<name>A0A7S9RDT1_9BACT</name>
<dbReference type="Proteomes" id="UP000594508">
    <property type="component" value="Chromosome"/>
</dbReference>
<gene>
    <name evidence="2" type="ORF">CVT00_09865</name>
</gene>
<reference evidence="2 3" key="1">
    <citation type="journal article" date="2018" name="Emerg. Microbes Infect.">
        <title>Genomic analysis of oral Campylobacter concisus strains identified a potential bacterial molecular marker associated with active Crohn's disease.</title>
        <authorList>
            <person name="Liu F."/>
            <person name="Ma R."/>
            <person name="Tay C.Y.A."/>
            <person name="Octavia S."/>
            <person name="Lan R."/>
            <person name="Chung H.K.L."/>
            <person name="Riordan S.M."/>
            <person name="Grimm M.C."/>
            <person name="Leong R.W."/>
            <person name="Tanaka M.M."/>
            <person name="Connor S."/>
            <person name="Zhang L."/>
        </authorList>
    </citation>
    <scope>NUCLEOTIDE SEQUENCE [LARGE SCALE GENOMIC DNA]</scope>
    <source>
        <strain evidence="2 3">P1CDO2</strain>
    </source>
</reference>
<evidence type="ECO:0000313" key="3">
    <source>
        <dbReference type="Proteomes" id="UP000594508"/>
    </source>
</evidence>
<protein>
    <submittedName>
        <fullName evidence="2">Uncharacterized protein</fullName>
    </submittedName>
</protein>
<dbReference type="RefSeq" id="WP_107915187.1">
    <property type="nucleotide sequence ID" value="NZ_CP060707.1"/>
</dbReference>
<dbReference type="EMBL" id="CP060707">
    <property type="protein sequence ID" value="QPH89927.1"/>
    <property type="molecule type" value="Genomic_DNA"/>
</dbReference>
<feature type="coiled-coil region" evidence="1">
    <location>
        <begin position="108"/>
        <end position="161"/>
    </location>
</feature>
<organism evidence="2 3">
    <name type="scientific">Campylobacter concisus</name>
    <dbReference type="NCBI Taxonomy" id="199"/>
    <lineage>
        <taxon>Bacteria</taxon>
        <taxon>Pseudomonadati</taxon>
        <taxon>Campylobacterota</taxon>
        <taxon>Epsilonproteobacteria</taxon>
        <taxon>Campylobacterales</taxon>
        <taxon>Campylobacteraceae</taxon>
        <taxon>Campylobacter</taxon>
    </lineage>
</organism>
<evidence type="ECO:0000256" key="1">
    <source>
        <dbReference type="SAM" id="Coils"/>
    </source>
</evidence>
<evidence type="ECO:0000313" key="2">
    <source>
        <dbReference type="EMBL" id="QPH89927.1"/>
    </source>
</evidence>
<proteinExistence type="predicted"/>
<sequence>MKNKALIAAFAVGFVGCINLNAYDGSDVFNKHLRGEAKEEVVDCDDPKNLPLDIGGRLIGGKEECFVNRGTAARAKRELDMTIGRNPVTGKVTSKAELLGGDKATNDLEKAQKSYGDKKFKLEEAEKAYDDNPSTKNSNRLEKARKAFKKAQIDLKGAEEIKAKADMKKAK</sequence>
<dbReference type="AlphaFoldDB" id="A0A7S9RDT1"/>
<dbReference type="PROSITE" id="PS51257">
    <property type="entry name" value="PROKAR_LIPOPROTEIN"/>
    <property type="match status" value="1"/>
</dbReference>